<dbReference type="EC" id="2.4.-.-" evidence="2"/>
<keyword evidence="3" id="KW-1185">Reference proteome</keyword>
<dbReference type="GO" id="GO:0016757">
    <property type="term" value="F:glycosyltransferase activity"/>
    <property type="evidence" value="ECO:0007669"/>
    <property type="project" value="UniProtKB-KW"/>
</dbReference>
<gene>
    <name evidence="2" type="ORF">KK083_26825</name>
</gene>
<dbReference type="Gene3D" id="3.90.550.10">
    <property type="entry name" value="Spore Coat Polysaccharide Biosynthesis Protein SpsA, Chain A"/>
    <property type="match status" value="1"/>
</dbReference>
<organism evidence="2 3">
    <name type="scientific">Chryseosolibacter histidini</name>
    <dbReference type="NCBI Taxonomy" id="2782349"/>
    <lineage>
        <taxon>Bacteria</taxon>
        <taxon>Pseudomonadati</taxon>
        <taxon>Bacteroidota</taxon>
        <taxon>Cytophagia</taxon>
        <taxon>Cytophagales</taxon>
        <taxon>Chryseotaleaceae</taxon>
        <taxon>Chryseosolibacter</taxon>
    </lineage>
</organism>
<dbReference type="InterPro" id="IPR001173">
    <property type="entry name" value="Glyco_trans_2-like"/>
</dbReference>
<name>A0AAP2DQ95_9BACT</name>
<evidence type="ECO:0000313" key="2">
    <source>
        <dbReference type="EMBL" id="MBT1700531.1"/>
    </source>
</evidence>
<sequence length="323" mass="37270">MATPLVSVIVTSYNSARFIVETLESVKAQTYQNIELIISDDCSTDDTVAVGRAWLEKNGSRFVRTDLITVPQNTGVSANCNRCIKASRAEWIKFIAGDDILLPNCIEDNMSFVMERPEVKILFSQVALYADNFHEKSFLRILPAQFPVNIMKPELSADDQFRLLLISDRISFTPSYFFNKQALTSVGGYDERHKVAEDYPMWLKLTHAGFRLYFMMKLTVGYRQHGQALNNIGNQQIFKPLLLKTHFFRKEFVYPYLPWDIIGQERFVILVSRLFQSAGLNKNKAFQKTLYKFLTVYLNPFQYAVAFKKRVLGKGKHDVFYSN</sequence>
<evidence type="ECO:0000259" key="1">
    <source>
        <dbReference type="Pfam" id="PF00535"/>
    </source>
</evidence>
<accession>A0AAP2DQ95</accession>
<comment type="caution">
    <text evidence="2">The sequence shown here is derived from an EMBL/GenBank/DDBJ whole genome shotgun (WGS) entry which is preliminary data.</text>
</comment>
<keyword evidence="2" id="KW-0328">Glycosyltransferase</keyword>
<dbReference type="SUPFAM" id="SSF53448">
    <property type="entry name" value="Nucleotide-diphospho-sugar transferases"/>
    <property type="match status" value="1"/>
</dbReference>
<dbReference type="InterPro" id="IPR050834">
    <property type="entry name" value="Glycosyltransf_2"/>
</dbReference>
<dbReference type="AlphaFoldDB" id="A0AAP2DQ95"/>
<reference evidence="2 3" key="1">
    <citation type="submission" date="2021-05" db="EMBL/GenBank/DDBJ databases">
        <title>A Polyphasic approach of four new species of the genus Ohtaekwangia: Ohtaekwangia histidinii sp. nov., Ohtaekwangia cretensis sp. nov., Ohtaekwangia indiensis sp. nov., Ohtaekwangia reichenbachii sp. nov. from diverse environment.</title>
        <authorList>
            <person name="Octaviana S."/>
        </authorList>
    </citation>
    <scope>NUCLEOTIDE SEQUENCE [LARGE SCALE GENOMIC DNA]</scope>
    <source>
        <strain evidence="2 3">PWU4</strain>
    </source>
</reference>
<dbReference type="PANTHER" id="PTHR43685:SF2">
    <property type="entry name" value="GLYCOSYLTRANSFERASE 2-LIKE DOMAIN-CONTAINING PROTEIN"/>
    <property type="match status" value="1"/>
</dbReference>
<keyword evidence="2" id="KW-0808">Transferase</keyword>
<evidence type="ECO:0000313" key="3">
    <source>
        <dbReference type="Proteomes" id="UP001319200"/>
    </source>
</evidence>
<dbReference type="RefSeq" id="WP_254169220.1">
    <property type="nucleotide sequence ID" value="NZ_JAHESF010000042.1"/>
</dbReference>
<proteinExistence type="predicted"/>
<dbReference type="InterPro" id="IPR029044">
    <property type="entry name" value="Nucleotide-diphossugar_trans"/>
</dbReference>
<feature type="domain" description="Glycosyltransferase 2-like" evidence="1">
    <location>
        <begin position="7"/>
        <end position="117"/>
    </location>
</feature>
<protein>
    <submittedName>
        <fullName evidence="2">Glycosyltransferase</fullName>
        <ecNumber evidence="2">2.4.-.-</ecNumber>
    </submittedName>
</protein>
<dbReference type="EMBL" id="JAHESF010000042">
    <property type="protein sequence ID" value="MBT1700531.1"/>
    <property type="molecule type" value="Genomic_DNA"/>
</dbReference>
<dbReference type="Proteomes" id="UP001319200">
    <property type="component" value="Unassembled WGS sequence"/>
</dbReference>
<dbReference type="PANTHER" id="PTHR43685">
    <property type="entry name" value="GLYCOSYLTRANSFERASE"/>
    <property type="match status" value="1"/>
</dbReference>
<dbReference type="Pfam" id="PF00535">
    <property type="entry name" value="Glycos_transf_2"/>
    <property type="match status" value="1"/>
</dbReference>